<proteinExistence type="predicted"/>
<name>H2Y028_CIOIN</name>
<protein>
    <submittedName>
        <fullName evidence="1">Uncharacterized protein</fullName>
    </submittedName>
</protein>
<organism evidence="1 2">
    <name type="scientific">Ciona intestinalis</name>
    <name type="common">Transparent sea squirt</name>
    <name type="synonym">Ascidia intestinalis</name>
    <dbReference type="NCBI Taxonomy" id="7719"/>
    <lineage>
        <taxon>Eukaryota</taxon>
        <taxon>Metazoa</taxon>
        <taxon>Chordata</taxon>
        <taxon>Tunicata</taxon>
        <taxon>Ascidiacea</taxon>
        <taxon>Phlebobranchia</taxon>
        <taxon>Cionidae</taxon>
        <taxon>Ciona</taxon>
    </lineage>
</organism>
<sequence length="32" mass="3876">MINQRGIIYYLLQKQRSLMIVEIHSFVINKLL</sequence>
<accession>H2Y028</accession>
<reference evidence="1" key="4">
    <citation type="submission" date="2025-09" db="UniProtKB">
        <authorList>
            <consortium name="Ensembl"/>
        </authorList>
    </citation>
    <scope>IDENTIFICATION</scope>
</reference>
<dbReference type="Proteomes" id="UP000008144">
    <property type="component" value="Chromosome 1"/>
</dbReference>
<reference evidence="1" key="3">
    <citation type="submission" date="2025-08" db="UniProtKB">
        <authorList>
            <consortium name="Ensembl"/>
        </authorList>
    </citation>
    <scope>IDENTIFICATION</scope>
</reference>
<dbReference type="AlphaFoldDB" id="H2Y028"/>
<evidence type="ECO:0000313" key="2">
    <source>
        <dbReference type="Proteomes" id="UP000008144"/>
    </source>
</evidence>
<keyword evidence="2" id="KW-1185">Reference proteome</keyword>
<dbReference type="InParanoid" id="H2Y028"/>
<evidence type="ECO:0000313" key="1">
    <source>
        <dbReference type="Ensembl" id="ENSCINP00000035262.1"/>
    </source>
</evidence>
<dbReference type="Ensembl" id="ENSCINT00000035185.1">
    <property type="protein sequence ID" value="ENSCINP00000035262.1"/>
    <property type="gene ID" value="ENSCING00000022723.1"/>
</dbReference>
<reference evidence="2" key="1">
    <citation type="journal article" date="2002" name="Science">
        <title>The draft genome of Ciona intestinalis: insights into chordate and vertebrate origins.</title>
        <authorList>
            <person name="Dehal P."/>
            <person name="Satou Y."/>
            <person name="Campbell R.K."/>
            <person name="Chapman J."/>
            <person name="Degnan B."/>
            <person name="De Tomaso A."/>
            <person name="Davidson B."/>
            <person name="Di Gregorio A."/>
            <person name="Gelpke M."/>
            <person name="Goodstein D.M."/>
            <person name="Harafuji N."/>
            <person name="Hastings K.E."/>
            <person name="Ho I."/>
            <person name="Hotta K."/>
            <person name="Huang W."/>
            <person name="Kawashima T."/>
            <person name="Lemaire P."/>
            <person name="Martinez D."/>
            <person name="Meinertzhagen I.A."/>
            <person name="Necula S."/>
            <person name="Nonaka M."/>
            <person name="Putnam N."/>
            <person name="Rash S."/>
            <person name="Saiga H."/>
            <person name="Satake M."/>
            <person name="Terry A."/>
            <person name="Yamada L."/>
            <person name="Wang H.G."/>
            <person name="Awazu S."/>
            <person name="Azumi K."/>
            <person name="Boore J."/>
            <person name="Branno M."/>
            <person name="Chin-Bow S."/>
            <person name="DeSantis R."/>
            <person name="Doyle S."/>
            <person name="Francino P."/>
            <person name="Keys D.N."/>
            <person name="Haga S."/>
            <person name="Hayashi H."/>
            <person name="Hino K."/>
            <person name="Imai K.S."/>
            <person name="Inaba K."/>
            <person name="Kano S."/>
            <person name="Kobayashi K."/>
            <person name="Kobayashi M."/>
            <person name="Lee B.I."/>
            <person name="Makabe K.W."/>
            <person name="Manohar C."/>
            <person name="Matassi G."/>
            <person name="Medina M."/>
            <person name="Mochizuki Y."/>
            <person name="Mount S."/>
            <person name="Morishita T."/>
            <person name="Miura S."/>
            <person name="Nakayama A."/>
            <person name="Nishizaka S."/>
            <person name="Nomoto H."/>
            <person name="Ohta F."/>
            <person name="Oishi K."/>
            <person name="Rigoutsos I."/>
            <person name="Sano M."/>
            <person name="Sasaki A."/>
            <person name="Sasakura Y."/>
            <person name="Shoguchi E."/>
            <person name="Shin-i T."/>
            <person name="Spagnuolo A."/>
            <person name="Stainier D."/>
            <person name="Suzuki M.M."/>
            <person name="Tassy O."/>
            <person name="Takatori N."/>
            <person name="Tokuoka M."/>
            <person name="Yagi K."/>
            <person name="Yoshizaki F."/>
            <person name="Wada S."/>
            <person name="Zhang C."/>
            <person name="Hyatt P.D."/>
            <person name="Larimer F."/>
            <person name="Detter C."/>
            <person name="Doggett N."/>
            <person name="Glavina T."/>
            <person name="Hawkins T."/>
            <person name="Richardson P."/>
            <person name="Lucas S."/>
            <person name="Kohara Y."/>
            <person name="Levine M."/>
            <person name="Satoh N."/>
            <person name="Rokhsar D.S."/>
        </authorList>
    </citation>
    <scope>NUCLEOTIDE SEQUENCE [LARGE SCALE GENOMIC DNA]</scope>
</reference>
<reference evidence="1" key="2">
    <citation type="journal article" date="2008" name="Genome Biol.">
        <title>Improved genome assembly and evidence-based global gene model set for the chordate Ciona intestinalis: new insight into intron and operon populations.</title>
        <authorList>
            <person name="Satou Y."/>
            <person name="Mineta K."/>
            <person name="Ogasawara M."/>
            <person name="Sasakura Y."/>
            <person name="Shoguchi E."/>
            <person name="Ueno K."/>
            <person name="Yamada L."/>
            <person name="Matsumoto J."/>
            <person name="Wasserscheid J."/>
            <person name="Dewar K."/>
            <person name="Wiley G.B."/>
            <person name="Macmil S.L."/>
            <person name="Roe B.A."/>
            <person name="Zeller R.W."/>
            <person name="Hastings K.E."/>
            <person name="Lemaire P."/>
            <person name="Lindquist E."/>
            <person name="Endo T."/>
            <person name="Hotta K."/>
            <person name="Inaba K."/>
        </authorList>
    </citation>
    <scope>NUCLEOTIDE SEQUENCE [LARGE SCALE GENOMIC DNA]</scope>
    <source>
        <strain evidence="1">wild type</strain>
    </source>
</reference>
<dbReference type="HOGENOM" id="CLU_3392163_0_0_1"/>
<dbReference type="EMBL" id="EAAA01000248">
    <property type="status" value="NOT_ANNOTATED_CDS"/>
    <property type="molecule type" value="Genomic_DNA"/>
</dbReference>